<dbReference type="GO" id="GO:0043165">
    <property type="term" value="P:Gram-negative-bacterium-type cell outer membrane assembly"/>
    <property type="evidence" value="ECO:0007669"/>
    <property type="project" value="UniProtKB-UniRule"/>
</dbReference>
<keyword evidence="2" id="KW-0472">Membrane</keyword>
<keyword evidence="7" id="KW-1185">Reference proteome</keyword>
<comment type="similarity">
    <text evidence="2">Belongs to the LptD family.</text>
</comment>
<keyword evidence="1 2" id="KW-0998">Cell outer membrane</keyword>
<feature type="domain" description="LPS-assembly protein LptD central" evidence="5">
    <location>
        <begin position="233"/>
        <end position="318"/>
    </location>
</feature>
<dbReference type="GO" id="GO:0015920">
    <property type="term" value="P:lipopolysaccharide transport"/>
    <property type="evidence" value="ECO:0007669"/>
    <property type="project" value="InterPro"/>
</dbReference>
<evidence type="ECO:0000259" key="5">
    <source>
        <dbReference type="Pfam" id="PF19838"/>
    </source>
</evidence>
<dbReference type="InterPro" id="IPR050218">
    <property type="entry name" value="LptD"/>
</dbReference>
<feature type="domain" description="LptD C-terminal" evidence="4">
    <location>
        <begin position="339"/>
        <end position="705"/>
    </location>
</feature>
<dbReference type="GO" id="GO:1990351">
    <property type="term" value="C:transporter complex"/>
    <property type="evidence" value="ECO:0007669"/>
    <property type="project" value="TreeGrafter"/>
</dbReference>
<comment type="caution">
    <text evidence="6">The sequence shown here is derived from an EMBL/GenBank/DDBJ whole genome shotgun (WGS) entry which is preliminary data.</text>
</comment>
<sequence>MPAPAPPPASKLRSSLLEPAPASEPDARVRDTEAGVQSEAAARSETTQQPGGTEPLPADRETLLHDGLDWAYCGPRPARLGSAPMAAPLAADTPIDIDTGAVAYQQDTGILTLSGGVDVRRAEERVVADTLTYDRNTGDIETQGATLMERPGLRMIGDRARLNLETNQGQMQNVSYRFSDAANLRGTADLAEVLSPSQTRYRGLVYSTCPPGTNAWSIKAATLKLDQDEGIGVARNARIRIKGVPVVYTPYLRFPIDDRRRSGFLIPTVGTSDESGFELIVPYYWNIAPNLDATLSPHFLSERGLLMGTELRYMTRNDSGRIEGEFIPNDAKYEGNGARWALNLEETGTWFGRFNTLVEFSAVSDDRYLQDFGNGLDITSTRQLLQRGTVSYFGDGWSLQTALQGYQTVDPELTPEQRPYGRLPQVIFNLSPVEVGAGLIARVNAEYDYFDHNHIVYGQRLAMQPSLSLPLRRSYGHLIPTLSLNLSGYDLTNTAVGQPTSPSHSIPSIEVDGKLVFERDANWFGTAALQTLEPRLYYLYTPFEDQSATPVFDSSDLTFNFANLFRSNRFTGRDRIGDANQITTALSSRFLDARTGAEMLRLSVGRILYFADRQVQIFGPTEVANESPVTGEIAAQLFDRWRGRASFEWDPAEETDQWGRRTLQLQYIEPNAERLVNLAYRFDRGNNIDNRFETTDLSFRLPVSNEVNVVGRWLYSLETEETSDAFAGIEFGQCCWKIRVLGRHFKNRADSPANTSVMLQVELAGLGAFGSSVDSFLQREVYGYQVD</sequence>
<evidence type="ECO:0000256" key="3">
    <source>
        <dbReference type="SAM" id="MobiDB-lite"/>
    </source>
</evidence>
<dbReference type="EMBL" id="NRRY01000048">
    <property type="protein sequence ID" value="MBK1620771.1"/>
    <property type="molecule type" value="Genomic_DNA"/>
</dbReference>
<dbReference type="InterPro" id="IPR045659">
    <property type="entry name" value="LptD_2"/>
</dbReference>
<dbReference type="AlphaFoldDB" id="A0A9X0WCB4"/>
<evidence type="ECO:0000256" key="2">
    <source>
        <dbReference type="HAMAP-Rule" id="MF_01411"/>
    </source>
</evidence>
<proteinExistence type="inferred from homology"/>
<reference evidence="6 7" key="1">
    <citation type="journal article" date="2020" name="Microorganisms">
        <title>Osmotic Adaptation and Compatible Solute Biosynthesis of Phototrophic Bacteria as Revealed from Genome Analyses.</title>
        <authorList>
            <person name="Imhoff J.F."/>
            <person name="Rahn T."/>
            <person name="Kunzel S."/>
            <person name="Keller A."/>
            <person name="Neulinger S.C."/>
        </authorList>
    </citation>
    <scope>NUCLEOTIDE SEQUENCE [LARGE SCALE GENOMIC DNA]</scope>
    <source>
        <strain evidence="6 7">DSM 25653</strain>
    </source>
</reference>
<dbReference type="PANTHER" id="PTHR30189">
    <property type="entry name" value="LPS-ASSEMBLY PROTEIN"/>
    <property type="match status" value="1"/>
</dbReference>
<dbReference type="GO" id="GO:0009279">
    <property type="term" value="C:cell outer membrane"/>
    <property type="evidence" value="ECO:0007669"/>
    <property type="project" value="UniProtKB-SubCell"/>
</dbReference>
<protein>
    <recommendedName>
        <fullName evidence="2">LPS-assembly protein LptD</fullName>
    </recommendedName>
</protein>
<dbReference type="Proteomes" id="UP001138768">
    <property type="component" value="Unassembled WGS sequence"/>
</dbReference>
<comment type="subcellular location">
    <subcellularLocation>
        <location evidence="2">Cell outer membrane</location>
    </subcellularLocation>
</comment>
<accession>A0A9X0WCB4</accession>
<organism evidence="6 7">
    <name type="scientific">Lamprobacter modestohalophilus</name>
    <dbReference type="NCBI Taxonomy" id="1064514"/>
    <lineage>
        <taxon>Bacteria</taxon>
        <taxon>Pseudomonadati</taxon>
        <taxon>Pseudomonadota</taxon>
        <taxon>Gammaproteobacteria</taxon>
        <taxon>Chromatiales</taxon>
        <taxon>Chromatiaceae</taxon>
        <taxon>Lamprobacter</taxon>
    </lineage>
</organism>
<keyword evidence="2" id="KW-0732">Signal</keyword>
<dbReference type="HAMAP" id="MF_01411">
    <property type="entry name" value="LPS_assembly_LptD"/>
    <property type="match status" value="1"/>
</dbReference>
<gene>
    <name evidence="2" type="primary">lptD</name>
    <name evidence="6" type="ORF">CKO42_20515</name>
</gene>
<dbReference type="PANTHER" id="PTHR30189:SF1">
    <property type="entry name" value="LPS-ASSEMBLY PROTEIN LPTD"/>
    <property type="match status" value="1"/>
</dbReference>
<evidence type="ECO:0000313" key="6">
    <source>
        <dbReference type="EMBL" id="MBK1620771.1"/>
    </source>
</evidence>
<dbReference type="InterPro" id="IPR020889">
    <property type="entry name" value="LipoPS_assembly_LptD"/>
</dbReference>
<feature type="region of interest" description="Disordered" evidence="3">
    <location>
        <begin position="1"/>
        <end position="60"/>
    </location>
</feature>
<evidence type="ECO:0000256" key="1">
    <source>
        <dbReference type="ARBA" id="ARBA00023237"/>
    </source>
</evidence>
<comment type="caution">
    <text evidence="2">Lacks conserved residue(s) required for the propagation of feature annotation.</text>
</comment>
<evidence type="ECO:0000313" key="7">
    <source>
        <dbReference type="Proteomes" id="UP001138768"/>
    </source>
</evidence>
<dbReference type="InterPro" id="IPR007543">
    <property type="entry name" value="LptD_C"/>
</dbReference>
<comment type="subunit">
    <text evidence="2">Component of the lipopolysaccharide transport and assembly complex. Interacts with LptE and LptA.</text>
</comment>
<evidence type="ECO:0000259" key="4">
    <source>
        <dbReference type="Pfam" id="PF04453"/>
    </source>
</evidence>
<dbReference type="Pfam" id="PF19838">
    <property type="entry name" value="LptD_2"/>
    <property type="match status" value="1"/>
</dbReference>
<dbReference type="Pfam" id="PF04453">
    <property type="entry name" value="LptD"/>
    <property type="match status" value="1"/>
</dbReference>
<name>A0A9X0WCB4_9GAMM</name>
<comment type="function">
    <text evidence="2">Together with LptE, is involved in the assembly of lipopolysaccharide (LPS) at the surface of the outer membrane.</text>
</comment>